<protein>
    <submittedName>
        <fullName evidence="1">Uncharacterized protein</fullName>
    </submittedName>
</protein>
<evidence type="ECO:0000313" key="1">
    <source>
        <dbReference type="EMBL" id="GAA1255734.1"/>
    </source>
</evidence>
<sequence length="202" mass="21019">MTDLTKTATVPAVARLVFAPAVHHLILDVAADAGAPLYAATFGGPAAEIEDDGNGTVTITRRGPMHPFDVARRSAHVTLNPTAAWDIEIQGAATHLEADLTGLHLNSLSVGGGLTDARITLPHTDRTVPIHFASGVRKTTILRPVTTRATLTGEQGFTSLSLDGRWVGTVATIDWQSTEPAAGTPGCYAVTLDAGSNHLTLG</sequence>
<dbReference type="EMBL" id="BAAALF010000116">
    <property type="protein sequence ID" value="GAA1255734.1"/>
    <property type="molecule type" value="Genomic_DNA"/>
</dbReference>
<organism evidence="1 2">
    <name type="scientific">Kitasatospora nipponensis</name>
    <dbReference type="NCBI Taxonomy" id="258049"/>
    <lineage>
        <taxon>Bacteria</taxon>
        <taxon>Bacillati</taxon>
        <taxon>Actinomycetota</taxon>
        <taxon>Actinomycetes</taxon>
        <taxon>Kitasatosporales</taxon>
        <taxon>Streptomycetaceae</taxon>
        <taxon>Kitasatospora</taxon>
    </lineage>
</organism>
<dbReference type="Proteomes" id="UP001500037">
    <property type="component" value="Unassembled WGS sequence"/>
</dbReference>
<comment type="caution">
    <text evidence="1">The sequence shown here is derived from an EMBL/GenBank/DDBJ whole genome shotgun (WGS) entry which is preliminary data.</text>
</comment>
<accession>A0ABN1WQS0</accession>
<gene>
    <name evidence="1" type="ORF">GCM10009665_52760</name>
</gene>
<dbReference type="RefSeq" id="WP_344444489.1">
    <property type="nucleotide sequence ID" value="NZ_BAAALF010000116.1"/>
</dbReference>
<name>A0ABN1WQS0_9ACTN</name>
<proteinExistence type="predicted"/>
<keyword evidence="2" id="KW-1185">Reference proteome</keyword>
<reference evidence="1 2" key="1">
    <citation type="journal article" date="2019" name="Int. J. Syst. Evol. Microbiol.">
        <title>The Global Catalogue of Microorganisms (GCM) 10K type strain sequencing project: providing services to taxonomists for standard genome sequencing and annotation.</title>
        <authorList>
            <consortium name="The Broad Institute Genomics Platform"/>
            <consortium name="The Broad Institute Genome Sequencing Center for Infectious Disease"/>
            <person name="Wu L."/>
            <person name="Ma J."/>
        </authorList>
    </citation>
    <scope>NUCLEOTIDE SEQUENCE [LARGE SCALE GENOMIC DNA]</scope>
    <source>
        <strain evidence="1 2">JCM 13004</strain>
    </source>
</reference>
<evidence type="ECO:0000313" key="2">
    <source>
        <dbReference type="Proteomes" id="UP001500037"/>
    </source>
</evidence>